<evidence type="ECO:0000313" key="2">
    <source>
        <dbReference type="Proteomes" id="UP001165960"/>
    </source>
</evidence>
<reference evidence="1" key="1">
    <citation type="submission" date="2022-04" db="EMBL/GenBank/DDBJ databases">
        <title>Genome of the entomopathogenic fungus Entomophthora muscae.</title>
        <authorList>
            <person name="Elya C."/>
            <person name="Lovett B.R."/>
            <person name="Lee E."/>
            <person name="Macias A.M."/>
            <person name="Hajek A.E."/>
            <person name="De Bivort B.L."/>
            <person name="Kasson M.T."/>
            <person name="De Fine Licht H.H."/>
            <person name="Stajich J.E."/>
        </authorList>
    </citation>
    <scope>NUCLEOTIDE SEQUENCE</scope>
    <source>
        <strain evidence="1">Berkeley</strain>
    </source>
</reference>
<proteinExistence type="predicted"/>
<protein>
    <submittedName>
        <fullName evidence="1">Uncharacterized protein</fullName>
    </submittedName>
</protein>
<keyword evidence="2" id="KW-1185">Reference proteome</keyword>
<accession>A0ACC2SL08</accession>
<dbReference type="EMBL" id="QTSX02004982">
    <property type="protein sequence ID" value="KAJ9063000.1"/>
    <property type="molecule type" value="Genomic_DNA"/>
</dbReference>
<sequence length="58" mass="6336">MHMLNHSPQDSSGGIVSTGIDPSYQMAFKQVFDPAPSTVAAFLAIYEAVMRHTPDELK</sequence>
<dbReference type="Proteomes" id="UP001165960">
    <property type="component" value="Unassembled WGS sequence"/>
</dbReference>
<organism evidence="1 2">
    <name type="scientific">Entomophthora muscae</name>
    <dbReference type="NCBI Taxonomy" id="34485"/>
    <lineage>
        <taxon>Eukaryota</taxon>
        <taxon>Fungi</taxon>
        <taxon>Fungi incertae sedis</taxon>
        <taxon>Zoopagomycota</taxon>
        <taxon>Entomophthoromycotina</taxon>
        <taxon>Entomophthoromycetes</taxon>
        <taxon>Entomophthorales</taxon>
        <taxon>Entomophthoraceae</taxon>
        <taxon>Entomophthora</taxon>
    </lineage>
</organism>
<gene>
    <name evidence="1" type="ORF">DSO57_1004632</name>
</gene>
<comment type="caution">
    <text evidence="1">The sequence shown here is derived from an EMBL/GenBank/DDBJ whole genome shotgun (WGS) entry which is preliminary data.</text>
</comment>
<evidence type="ECO:0000313" key="1">
    <source>
        <dbReference type="EMBL" id="KAJ9063000.1"/>
    </source>
</evidence>
<name>A0ACC2SL08_9FUNG</name>